<proteinExistence type="predicted"/>
<evidence type="ECO:0000313" key="4">
    <source>
        <dbReference type="Proteomes" id="UP000460949"/>
    </source>
</evidence>
<dbReference type="EMBL" id="WMET01000001">
    <property type="protein sequence ID" value="MYL19216.1"/>
    <property type="molecule type" value="Genomic_DNA"/>
</dbReference>
<sequence length="140" mass="16148">MTSFLLVVSFLVDGLILFGLMIMMKKIRRTEELERRQEQVASEIEDLFSSYLYEIKEENKRMEAWASSSSVTEQVSAEGGDEEKHSMYVPPVPDPSVDDYQPSLHSKVMEMKKNGWSAEEAARALNKGKTEIELMYKFNR</sequence>
<accession>A0A845DP79</accession>
<feature type="compositionally biased region" description="Polar residues" evidence="1">
    <location>
        <begin position="66"/>
        <end position="75"/>
    </location>
</feature>
<evidence type="ECO:0000256" key="2">
    <source>
        <dbReference type="SAM" id="Phobius"/>
    </source>
</evidence>
<keyword evidence="2" id="KW-0812">Transmembrane</keyword>
<evidence type="ECO:0008006" key="5">
    <source>
        <dbReference type="Google" id="ProtNLM"/>
    </source>
</evidence>
<dbReference type="Proteomes" id="UP000460949">
    <property type="component" value="Unassembled WGS sequence"/>
</dbReference>
<protein>
    <recommendedName>
        <fullName evidence="5">Swarming motility protein SwrB</fullName>
    </recommendedName>
</protein>
<feature type="region of interest" description="Disordered" evidence="1">
    <location>
        <begin position="63"/>
        <end position="101"/>
    </location>
</feature>
<keyword evidence="2" id="KW-1133">Transmembrane helix</keyword>
<dbReference type="AlphaFoldDB" id="A0A845DP79"/>
<organism evidence="3 4">
    <name type="scientific">Halobacillus litoralis</name>
    <dbReference type="NCBI Taxonomy" id="45668"/>
    <lineage>
        <taxon>Bacteria</taxon>
        <taxon>Bacillati</taxon>
        <taxon>Bacillota</taxon>
        <taxon>Bacilli</taxon>
        <taxon>Bacillales</taxon>
        <taxon>Bacillaceae</taxon>
        <taxon>Halobacillus</taxon>
    </lineage>
</organism>
<keyword evidence="2" id="KW-0472">Membrane</keyword>
<dbReference type="RefSeq" id="WP_160835628.1">
    <property type="nucleotide sequence ID" value="NZ_WMET01000001.1"/>
</dbReference>
<comment type="caution">
    <text evidence="3">The sequence shown here is derived from an EMBL/GenBank/DDBJ whole genome shotgun (WGS) entry which is preliminary data.</text>
</comment>
<feature type="transmembrane region" description="Helical" evidence="2">
    <location>
        <begin position="6"/>
        <end position="24"/>
    </location>
</feature>
<gene>
    <name evidence="3" type="ORF">GLW04_04890</name>
</gene>
<reference evidence="3 4" key="1">
    <citation type="submission" date="2019-11" db="EMBL/GenBank/DDBJ databases">
        <title>Genome sequences of 17 halophilic strains isolated from different environments.</title>
        <authorList>
            <person name="Furrow R.E."/>
        </authorList>
    </citation>
    <scope>NUCLEOTIDE SEQUENCE [LARGE SCALE GENOMIC DNA]</scope>
    <source>
        <strain evidence="3 4">22511_23_Filter</strain>
    </source>
</reference>
<evidence type="ECO:0000256" key="1">
    <source>
        <dbReference type="SAM" id="MobiDB-lite"/>
    </source>
</evidence>
<evidence type="ECO:0000313" key="3">
    <source>
        <dbReference type="EMBL" id="MYL19216.1"/>
    </source>
</evidence>
<name>A0A845DP79_9BACI</name>